<evidence type="ECO:0000313" key="3">
    <source>
        <dbReference type="EMBL" id="MBF9220172.1"/>
    </source>
</evidence>
<proteinExistence type="predicted"/>
<keyword evidence="4" id="KW-1185">Reference proteome</keyword>
<organism evidence="3 4">
    <name type="scientific">Hymenobacter ruricola</name>
    <dbReference type="NCBI Taxonomy" id="2791023"/>
    <lineage>
        <taxon>Bacteria</taxon>
        <taxon>Pseudomonadati</taxon>
        <taxon>Bacteroidota</taxon>
        <taxon>Cytophagia</taxon>
        <taxon>Cytophagales</taxon>
        <taxon>Hymenobacteraceae</taxon>
        <taxon>Hymenobacter</taxon>
    </lineage>
</organism>
<sequence>MKSFYRFMQPATRLMSTLVLLLFTLRGHAQQEGISTIHPGYFNSFNCFPGGVPAPLRAPSRAPETGTAASLIPGGPGPGPTTPRPVSYNGMSFSPKGTLKVLVIYAGFTNDNVQPTPNSPNLIPNNNNDPQNPWPQRGGSGTNPNWG</sequence>
<gene>
    <name evidence="3" type="ORF">I2H31_03560</name>
</gene>
<dbReference type="EMBL" id="JADQDM010000001">
    <property type="protein sequence ID" value="MBF9220172.1"/>
    <property type="molecule type" value="Genomic_DNA"/>
</dbReference>
<feature type="region of interest" description="Disordered" evidence="1">
    <location>
        <begin position="115"/>
        <end position="147"/>
    </location>
</feature>
<feature type="signal peptide" evidence="2">
    <location>
        <begin position="1"/>
        <end position="29"/>
    </location>
</feature>
<dbReference type="Proteomes" id="UP000618931">
    <property type="component" value="Unassembled WGS sequence"/>
</dbReference>
<protein>
    <submittedName>
        <fullName evidence="3">Uncharacterized protein</fullName>
    </submittedName>
</protein>
<name>A0ABS0I0M7_9BACT</name>
<dbReference type="RefSeq" id="WP_196291611.1">
    <property type="nucleotide sequence ID" value="NZ_JADQDM010000001.1"/>
</dbReference>
<evidence type="ECO:0000313" key="4">
    <source>
        <dbReference type="Proteomes" id="UP000618931"/>
    </source>
</evidence>
<evidence type="ECO:0000256" key="1">
    <source>
        <dbReference type="SAM" id="MobiDB-lite"/>
    </source>
</evidence>
<reference evidence="3 4" key="1">
    <citation type="submission" date="2020-11" db="EMBL/GenBank/DDBJ databases">
        <authorList>
            <person name="Kim M.K."/>
        </authorList>
    </citation>
    <scope>NUCLEOTIDE SEQUENCE [LARGE SCALE GENOMIC DNA]</scope>
    <source>
        <strain evidence="3 4">BT662</strain>
    </source>
</reference>
<comment type="caution">
    <text evidence="3">The sequence shown here is derived from an EMBL/GenBank/DDBJ whole genome shotgun (WGS) entry which is preliminary data.</text>
</comment>
<feature type="region of interest" description="Disordered" evidence="1">
    <location>
        <begin position="58"/>
        <end position="90"/>
    </location>
</feature>
<keyword evidence="2" id="KW-0732">Signal</keyword>
<accession>A0ABS0I0M7</accession>
<feature type="compositionally biased region" description="Low complexity" evidence="1">
    <location>
        <begin position="115"/>
        <end position="135"/>
    </location>
</feature>
<evidence type="ECO:0000256" key="2">
    <source>
        <dbReference type="SAM" id="SignalP"/>
    </source>
</evidence>
<feature type="chain" id="PRO_5047092537" evidence="2">
    <location>
        <begin position="30"/>
        <end position="147"/>
    </location>
</feature>